<accession>A0ABT3GG07</accession>
<protein>
    <recommendedName>
        <fullName evidence="4">Linalool dehydratase/isomerase domain-containing protein</fullName>
    </recommendedName>
</protein>
<feature type="transmembrane region" description="Helical" evidence="1">
    <location>
        <begin position="17"/>
        <end position="39"/>
    </location>
</feature>
<dbReference type="Proteomes" id="UP001320876">
    <property type="component" value="Unassembled WGS sequence"/>
</dbReference>
<name>A0ABT3GG07_9BACT</name>
<feature type="transmembrane region" description="Helical" evidence="1">
    <location>
        <begin position="418"/>
        <end position="437"/>
    </location>
</feature>
<evidence type="ECO:0008006" key="4">
    <source>
        <dbReference type="Google" id="ProtNLM"/>
    </source>
</evidence>
<gene>
    <name evidence="2" type="ORF">OKA05_08050</name>
</gene>
<evidence type="ECO:0000313" key="3">
    <source>
        <dbReference type="Proteomes" id="UP001320876"/>
    </source>
</evidence>
<evidence type="ECO:0000313" key="2">
    <source>
        <dbReference type="EMBL" id="MCW1922504.1"/>
    </source>
</evidence>
<reference evidence="2 3" key="1">
    <citation type="submission" date="2022-10" db="EMBL/GenBank/DDBJ databases">
        <title>Luteolibacter arcticus strain CCTCC AB 2014275, whole genome shotgun sequencing project.</title>
        <authorList>
            <person name="Zhao G."/>
            <person name="Shen L."/>
        </authorList>
    </citation>
    <scope>NUCLEOTIDE SEQUENCE [LARGE SCALE GENOMIC DNA]</scope>
    <source>
        <strain evidence="2 3">CCTCC AB 2014275</strain>
    </source>
</reference>
<keyword evidence="3" id="KW-1185">Reference proteome</keyword>
<sequence length="455" mass="50159">MASPLTSGSLVVRMKKLILRTLGILILIPTLAFVVFPFAKTTWYLVTDRGLRSAAPSTYAFNLHASLSRRLPGYVDRRIASGVAETLRTNQITATESPVYGAFFYLLATENLQAQWEADPSLAKRPPKESGHDAIEACARIILDPGHAHWVKKYWGEDYLDDPNCFYRMLVIGSLAAHHHLTGRAEHLPFLQQLTDDLAADIDASPYGLVDDYPDQCFPCDVVAGIAMIRRADPTREAWARKAFQRVMANFKGDLPPYMAIAKEGEPWGPSRGCTNGFFFSYARDLDPGAADALYQKLVTDFWQVGRLAAGWREFPRGSKHPELYFDADSGPVLWGFGTGATGLGIGSTRLHGDHEKAGMLGAEMIAGSIPLPDGSLLLPRMVSDIEHAPHFAETVILHQLSLSGGGEPAKRGPLTGAVWLILGFEFVFAVLLLRLVRWLLKRPRRKIDCPPLPA</sequence>
<keyword evidence="1" id="KW-0812">Transmembrane</keyword>
<evidence type="ECO:0000256" key="1">
    <source>
        <dbReference type="SAM" id="Phobius"/>
    </source>
</evidence>
<proteinExistence type="predicted"/>
<keyword evidence="1" id="KW-1133">Transmembrane helix</keyword>
<dbReference type="RefSeq" id="WP_264486611.1">
    <property type="nucleotide sequence ID" value="NZ_JAPDDT010000002.1"/>
</dbReference>
<keyword evidence="1" id="KW-0472">Membrane</keyword>
<comment type="caution">
    <text evidence="2">The sequence shown here is derived from an EMBL/GenBank/DDBJ whole genome shotgun (WGS) entry which is preliminary data.</text>
</comment>
<dbReference type="EMBL" id="JAPDDT010000002">
    <property type="protein sequence ID" value="MCW1922504.1"/>
    <property type="molecule type" value="Genomic_DNA"/>
</dbReference>
<organism evidence="2 3">
    <name type="scientific">Luteolibacter arcticus</name>
    <dbReference type="NCBI Taxonomy" id="1581411"/>
    <lineage>
        <taxon>Bacteria</taxon>
        <taxon>Pseudomonadati</taxon>
        <taxon>Verrucomicrobiota</taxon>
        <taxon>Verrucomicrobiia</taxon>
        <taxon>Verrucomicrobiales</taxon>
        <taxon>Verrucomicrobiaceae</taxon>
        <taxon>Luteolibacter</taxon>
    </lineage>
</organism>